<reference evidence="11 12" key="1">
    <citation type="submission" date="2016-05" db="EMBL/GenBank/DDBJ databases">
        <title>Draft genome sequence of a porcine commensal Rothia nasimurium.</title>
        <authorList>
            <person name="Gaiser R.A."/>
            <person name="Van Baarlen P."/>
            <person name="Wells J.M."/>
        </authorList>
    </citation>
    <scope>NUCLEOTIDE SEQUENCE [LARGE SCALE GENOMIC DNA]</scope>
    <source>
        <strain evidence="11 12">PT-32</strain>
    </source>
</reference>
<dbReference type="HAMAP" id="MF_01464_B">
    <property type="entry name" value="SecF_B"/>
    <property type="match status" value="1"/>
</dbReference>
<dbReference type="InterPro" id="IPR022813">
    <property type="entry name" value="SecD/SecF_arch_bac"/>
</dbReference>
<evidence type="ECO:0000256" key="8">
    <source>
        <dbReference type="ARBA" id="ARBA00023136"/>
    </source>
</evidence>
<organism evidence="11 12">
    <name type="scientific">Rothia nasimurium</name>
    <dbReference type="NCBI Taxonomy" id="85336"/>
    <lineage>
        <taxon>Bacteria</taxon>
        <taxon>Bacillati</taxon>
        <taxon>Actinomycetota</taxon>
        <taxon>Actinomycetes</taxon>
        <taxon>Micrococcales</taxon>
        <taxon>Micrococcaceae</taxon>
        <taxon>Rothia</taxon>
    </lineage>
</organism>
<dbReference type="PANTHER" id="PTHR30081:SF8">
    <property type="entry name" value="PROTEIN TRANSLOCASE SUBUNIT SECF"/>
    <property type="match status" value="1"/>
</dbReference>
<dbReference type="NCBIfam" id="TIGR00966">
    <property type="entry name" value="transloc_SecF"/>
    <property type="match status" value="1"/>
</dbReference>
<evidence type="ECO:0000256" key="3">
    <source>
        <dbReference type="ARBA" id="ARBA00022475"/>
    </source>
</evidence>
<sequence>MANKLAQFGNELHSGQRSFGFVPNRRRWLTCALVLVILAALVPVVRGGFNLGIEFRGGSEFTVSQVANPDIAVGQEAVEQAAPEATDVRVTNIAAGTVRAQMGELTDDQTLAVGQALQKAYGVGADQVTSSFVGPTWGAGVTQQALIGLAWFILLVMVGMALYFRTWKMSVSAIAGLVFTIVTTVGLYALVGFEITPSAIIGFLTVLSYSLYDTVVVFDKIRENTDKLTERTDSTFAEQVNLAVNQTLVRSINTSIVGILPVGSILFIGALLLGAGTLKDLSLALFVGIIIGTLGTLFVAAPAYAALRLREKNVREHTARVEDYRAGRLAPATHQQDAGEPAGAPVAVTVNQLHFD</sequence>
<dbReference type="Gene3D" id="1.20.1640.10">
    <property type="entry name" value="Multidrug efflux transporter AcrB transmembrane domain"/>
    <property type="match status" value="1"/>
</dbReference>
<evidence type="ECO:0000256" key="2">
    <source>
        <dbReference type="ARBA" id="ARBA00022448"/>
    </source>
</evidence>
<dbReference type="OrthoDB" id="9774769at2"/>
<evidence type="ECO:0000256" key="7">
    <source>
        <dbReference type="ARBA" id="ARBA00023010"/>
    </source>
</evidence>
<comment type="similarity">
    <text evidence="9">Belongs to the SecD/SecF family. SecF subfamily.</text>
</comment>
<dbReference type="GO" id="GO:0065002">
    <property type="term" value="P:intracellular protein transmembrane transport"/>
    <property type="evidence" value="ECO:0007669"/>
    <property type="project" value="UniProtKB-UniRule"/>
</dbReference>
<accession>A0A1Y1RQN4</accession>
<feature type="transmembrane region" description="Helical" evidence="9">
    <location>
        <begin position="28"/>
        <end position="49"/>
    </location>
</feature>
<dbReference type="PANTHER" id="PTHR30081">
    <property type="entry name" value="PROTEIN-EXPORT MEMBRANE PROTEIN SEC"/>
    <property type="match status" value="1"/>
</dbReference>
<gene>
    <name evidence="9" type="primary">secF</name>
    <name evidence="11" type="ORF">A7979_00580</name>
</gene>
<evidence type="ECO:0000256" key="1">
    <source>
        <dbReference type="ARBA" id="ARBA00004651"/>
    </source>
</evidence>
<dbReference type="GO" id="GO:0006605">
    <property type="term" value="P:protein targeting"/>
    <property type="evidence" value="ECO:0007669"/>
    <property type="project" value="UniProtKB-UniRule"/>
</dbReference>
<evidence type="ECO:0000256" key="4">
    <source>
        <dbReference type="ARBA" id="ARBA00022692"/>
    </source>
</evidence>
<evidence type="ECO:0000256" key="5">
    <source>
        <dbReference type="ARBA" id="ARBA00022927"/>
    </source>
</evidence>
<dbReference type="InterPro" id="IPR005665">
    <property type="entry name" value="SecF_bac"/>
</dbReference>
<dbReference type="InterPro" id="IPR022646">
    <property type="entry name" value="SecD/SecF_CS"/>
</dbReference>
<feature type="domain" description="Protein export membrane protein SecD/SecF C-terminal" evidence="10">
    <location>
        <begin position="121"/>
        <end position="307"/>
    </location>
</feature>
<keyword evidence="6 9" id="KW-1133">Transmembrane helix</keyword>
<keyword evidence="4 9" id="KW-0812">Transmembrane</keyword>
<dbReference type="AlphaFoldDB" id="A0A1Y1RQN4"/>
<dbReference type="InterPro" id="IPR048634">
    <property type="entry name" value="SecD_SecF_C"/>
</dbReference>
<feature type="transmembrane region" description="Helical" evidence="9">
    <location>
        <begin position="145"/>
        <end position="164"/>
    </location>
</feature>
<dbReference type="Pfam" id="PF07549">
    <property type="entry name" value="Sec_GG"/>
    <property type="match status" value="1"/>
</dbReference>
<dbReference type="PRINTS" id="PR01755">
    <property type="entry name" value="SECFTRNLCASE"/>
</dbReference>
<keyword evidence="8 9" id="KW-0472">Membrane</keyword>
<evidence type="ECO:0000256" key="9">
    <source>
        <dbReference type="HAMAP-Rule" id="MF_01464"/>
    </source>
</evidence>
<dbReference type="RefSeq" id="WP_083091100.1">
    <property type="nucleotide sequence ID" value="NZ_LXWF01000011.1"/>
</dbReference>
<evidence type="ECO:0000256" key="6">
    <source>
        <dbReference type="ARBA" id="ARBA00022989"/>
    </source>
</evidence>
<keyword evidence="7 9" id="KW-0811">Translocation</keyword>
<feature type="transmembrane region" description="Helical" evidence="9">
    <location>
        <begin position="281"/>
        <end position="307"/>
    </location>
</feature>
<keyword evidence="3 9" id="KW-1003">Cell membrane</keyword>
<protein>
    <recommendedName>
        <fullName evidence="9">Protein-export membrane protein SecF</fullName>
    </recommendedName>
</protein>
<dbReference type="EMBL" id="LXWF01000011">
    <property type="protein sequence ID" value="ORC22049.1"/>
    <property type="molecule type" value="Genomic_DNA"/>
</dbReference>
<evidence type="ECO:0000313" key="11">
    <source>
        <dbReference type="EMBL" id="ORC22049.1"/>
    </source>
</evidence>
<dbReference type="InterPro" id="IPR022645">
    <property type="entry name" value="SecD/SecF_bac"/>
</dbReference>
<dbReference type="Pfam" id="PF02355">
    <property type="entry name" value="SecD_SecF_C"/>
    <property type="match status" value="1"/>
</dbReference>
<feature type="transmembrane region" description="Helical" evidence="9">
    <location>
        <begin position="199"/>
        <end position="218"/>
    </location>
</feature>
<feature type="transmembrane region" description="Helical" evidence="9">
    <location>
        <begin position="171"/>
        <end position="193"/>
    </location>
</feature>
<keyword evidence="2 9" id="KW-0813">Transport</keyword>
<proteinExistence type="inferred from homology"/>
<feature type="transmembrane region" description="Helical" evidence="9">
    <location>
        <begin position="256"/>
        <end position="275"/>
    </location>
</feature>
<keyword evidence="12" id="KW-1185">Reference proteome</keyword>
<evidence type="ECO:0000259" key="10">
    <source>
        <dbReference type="Pfam" id="PF02355"/>
    </source>
</evidence>
<dbReference type="SUPFAM" id="SSF82866">
    <property type="entry name" value="Multidrug efflux transporter AcrB transmembrane domain"/>
    <property type="match status" value="1"/>
</dbReference>
<dbReference type="GO" id="GO:0043952">
    <property type="term" value="P:protein transport by the Sec complex"/>
    <property type="evidence" value="ECO:0007669"/>
    <property type="project" value="UniProtKB-UniRule"/>
</dbReference>
<dbReference type="Proteomes" id="UP000192359">
    <property type="component" value="Unassembled WGS sequence"/>
</dbReference>
<evidence type="ECO:0000313" key="12">
    <source>
        <dbReference type="Proteomes" id="UP000192359"/>
    </source>
</evidence>
<comment type="caution">
    <text evidence="11">The sequence shown here is derived from an EMBL/GenBank/DDBJ whole genome shotgun (WGS) entry which is preliminary data.</text>
</comment>
<keyword evidence="5 9" id="KW-0653">Protein transport</keyword>
<dbReference type="GO" id="GO:0015450">
    <property type="term" value="F:protein-transporting ATPase activity"/>
    <property type="evidence" value="ECO:0007669"/>
    <property type="project" value="InterPro"/>
</dbReference>
<comment type="subunit">
    <text evidence="9">Forms a complex with SecD. Part of the essential Sec protein translocation apparatus which comprises SecA, SecYEG and auxiliary proteins SecDF. Other proteins may also be involved.</text>
</comment>
<dbReference type="GO" id="GO:0005886">
    <property type="term" value="C:plasma membrane"/>
    <property type="evidence" value="ECO:0007669"/>
    <property type="project" value="UniProtKB-SubCell"/>
</dbReference>
<name>A0A1Y1RQN4_9MICC</name>
<comment type="subcellular location">
    <subcellularLocation>
        <location evidence="1 9">Cell membrane</location>
        <topology evidence="1 9">Multi-pass membrane protein</topology>
    </subcellularLocation>
</comment>
<comment type="function">
    <text evidence="9">Part of the Sec protein translocase complex. Interacts with the SecYEG preprotein conducting channel. SecDF uses the proton motive force (PMF) to complete protein translocation after the ATP-dependent function of SecA.</text>
</comment>